<comment type="caution">
    <text evidence="1">The sequence shown here is derived from an EMBL/GenBank/DDBJ whole genome shotgun (WGS) entry which is preliminary data.</text>
</comment>
<organism evidence="1 2">
    <name type="scientific">Bacillus anthracis</name>
    <name type="common">anthrax bacterium</name>
    <dbReference type="NCBI Taxonomy" id="1392"/>
    <lineage>
        <taxon>Bacteria</taxon>
        <taxon>Bacillati</taxon>
        <taxon>Bacillota</taxon>
        <taxon>Bacilli</taxon>
        <taxon>Bacillales</taxon>
        <taxon>Bacillaceae</taxon>
        <taxon>Bacillus</taxon>
        <taxon>Bacillus cereus group</taxon>
    </lineage>
</organism>
<evidence type="ECO:0000313" key="1">
    <source>
        <dbReference type="EMBL" id="KLV19900.1"/>
    </source>
</evidence>
<proteinExistence type="predicted"/>
<evidence type="ECO:0000313" key="2">
    <source>
        <dbReference type="Proteomes" id="UP000035904"/>
    </source>
</evidence>
<gene>
    <name evidence="1" type="ORF">ABW01_08070</name>
</gene>
<dbReference type="EMBL" id="LDPG01000003">
    <property type="protein sequence ID" value="KLV19900.1"/>
    <property type="molecule type" value="Genomic_DNA"/>
</dbReference>
<dbReference type="AlphaFoldDB" id="A0A0J1KTB1"/>
<dbReference type="Proteomes" id="UP000035904">
    <property type="component" value="Unassembled WGS sequence"/>
</dbReference>
<name>A0A0J1KTB1_BACAN</name>
<protein>
    <submittedName>
        <fullName evidence="1">Uncharacterized protein</fullName>
    </submittedName>
</protein>
<sequence length="569" mass="67867">MQQTKLEIDYIRKQIKDLIQNNSHREVTFETNHKIPGIYMLYINHLTSDTIVPFYIGQTIDIQKRYGNHVKELMALNRISYEEYRKYFFVYNSPYFNGSYKACKIFKYMVENQCTIQDLKMVILEEVDIPYLKEVEQEYFDRLAPAFLGFNQMNTIQEVNLIREVTDETISKFLHVLQKDLADIFQYYKYGYTKFNYENCFPKSLAFIEKRKEELQESSISQYKKVKSDLEKLRNQFPADQPICDIEKCQKLIDAAEDAFERSEAIYKEAVLSLESSLIQKCEELEIYSTKTPINNFIKSIVTDEKVKFKNYFLRYMKSKECQLDFYDLLDEHIQLVEDALVDRNTKEEQIQIVKNAYDECLFANSKQEYQLIFPSVPYPRFPLKDQLKGQDFKKPNEQSINTCELTFYISNDGVQRNYDIYTQPEILRMYYLYTNQEGQRIENEYYIENTFTTTCQSGIRYILEGFYKHLHVNKFKLSSLVDGYLDNSFISLAAEYKHGMNDYTIQDKPLIPLENVFEEIQQVTDEKTTFRIYATESAKCLSYCMSENQKNHPFVEKLLKMRVKRIKR</sequence>
<accession>A0A0J1KTB1</accession>
<dbReference type="RefSeq" id="WP_047956535.1">
    <property type="nucleotide sequence ID" value="NZ_LDPG01000003.1"/>
</dbReference>
<reference evidence="1 2" key="1">
    <citation type="submission" date="2015-05" db="EMBL/GenBank/DDBJ databases">
        <title>Whole genome sequence and identification of bacterial endophytes from Costus igneus.</title>
        <authorList>
            <person name="Lee Y.P."/>
            <person name="Gan H.M."/>
            <person name="Eng W."/>
            <person name="Wheatley M.S."/>
            <person name="Caraballo A."/>
            <person name="Polter S."/>
            <person name="Savka M.A."/>
            <person name="Hudson A.O."/>
        </authorList>
    </citation>
    <scope>NUCLEOTIDE SEQUENCE [LARGE SCALE GENOMIC DNA]</scope>
    <source>
        <strain evidence="1 2">RIT375</strain>
    </source>
</reference>
<dbReference type="PATRIC" id="fig|1392.242.peg.4091"/>